<dbReference type="GO" id="GO:0004386">
    <property type="term" value="F:helicase activity"/>
    <property type="evidence" value="ECO:0007669"/>
    <property type="project" value="UniProtKB-KW"/>
</dbReference>
<keyword evidence="7" id="KW-0234">DNA repair</keyword>
<dbReference type="PROSITE" id="PS51193">
    <property type="entry name" value="HELICASE_ATP_BIND_2"/>
    <property type="match status" value="1"/>
</dbReference>
<dbReference type="SMART" id="SM00487">
    <property type="entry name" value="DEXDc"/>
    <property type="match status" value="1"/>
</dbReference>
<keyword evidence="2" id="KW-0004">4Fe-4S</keyword>
<sequence>MIEENFYPEALQMMRHAIAEAGGNEVFFLGRTDAELRICELEVLARGNRQAVPAILQACSFGDVVVHNHPSGGLQPSGADIEIASHLGSLGVGFYIVDNPVENVYRVVEAFARKEEKQLEPQRIGDILGPEGVVARALPGFEERPEQLRMAFAVGEAFNKGKLAVIEAGTGTGKSLAYLAPAILWALQNEERVVVSTNTINLQEQLIRKDLPFLRRATGLEFQAVLVKGRGNYLCRRRLEAARLEPGLFEDELTGELNALFEWAEKSADGSREELTFIPREQVWEEVRCEIDQCSRARCASYAGCFFHKARRRAAQADLLVVNHALLLSDLSLRHQTDNYSAAAVLPPFERIILDEAHHLEDVATNYFSSQVTRFAFARVLNRLRHPRKPDKGLLPRLLAALSRELPDSEDQLYRDLHGRIENLMVARQGLSDRSVVLLEGIGEDLAAALGQPISEREELRQRVTPALAAGEAWASVCDRVRELMQETGLLAKELRALLKECGRIPDEVYDKLGSPVTDLRGIAGRLEGIAADLGQFVAGDERSCVWFEVGRGRIGRGSGIVTRLCSAYLEVAGLLKEAIYERFKTVVMTSATLAVGDSFAYFKRRTGLDLAEPARLSELLLHSPFDFASQALVAVPTDIPEPGRAGYPEMVRDLAERAILAADGRSFVLFTAYSLLRRVYGELSLVLGARGYHCLRQGEENRHRLLKKFAADPTSVLFATDSFWEGVDVPGRALEQVIIARLPFKVPTEPVLEARAEAIEAAGGDPFMEYTVPQAVIKFKQGFGRLIRHREDRGVVLILDARVVKKGYGRIFLRSLPQARVVAAPAREVFAEIEAFFAPPAAGANTH</sequence>
<comment type="cofactor">
    <cofactor evidence="1">
        <name>[4Fe-4S] cluster</name>
        <dbReference type="ChEBI" id="CHEBI:49883"/>
    </cofactor>
</comment>
<dbReference type="EMBL" id="AP024355">
    <property type="protein sequence ID" value="BCR06889.1"/>
    <property type="molecule type" value="Genomic_DNA"/>
</dbReference>
<accession>A0ABM8I1L3</accession>
<dbReference type="PROSITE" id="PS01302">
    <property type="entry name" value="UPF0758"/>
    <property type="match status" value="1"/>
</dbReference>
<dbReference type="PANTHER" id="PTHR11472:SF34">
    <property type="entry name" value="REGULATOR OF TELOMERE ELONGATION HELICASE 1"/>
    <property type="match status" value="1"/>
</dbReference>
<evidence type="ECO:0000313" key="12">
    <source>
        <dbReference type="EMBL" id="BCR06889.1"/>
    </source>
</evidence>
<evidence type="ECO:0000256" key="7">
    <source>
        <dbReference type="ARBA" id="ARBA00023204"/>
    </source>
</evidence>
<dbReference type="InterPro" id="IPR020891">
    <property type="entry name" value="UPF0758_CS"/>
</dbReference>
<feature type="domain" description="Helicase ATP-binding" evidence="11">
    <location>
        <begin position="133"/>
        <end position="416"/>
    </location>
</feature>
<organism evidence="12 13">
    <name type="scientific">Desulfuromonas versatilis</name>
    <dbReference type="NCBI Taxonomy" id="2802975"/>
    <lineage>
        <taxon>Bacteria</taxon>
        <taxon>Pseudomonadati</taxon>
        <taxon>Thermodesulfobacteriota</taxon>
        <taxon>Desulfuromonadia</taxon>
        <taxon>Desulfuromonadales</taxon>
        <taxon>Desulfuromonadaceae</taxon>
        <taxon>Desulfuromonas</taxon>
    </lineage>
</organism>
<evidence type="ECO:0000256" key="4">
    <source>
        <dbReference type="ARBA" id="ARBA00022763"/>
    </source>
</evidence>
<dbReference type="InterPro" id="IPR006555">
    <property type="entry name" value="ATP-dep_Helicase_C"/>
</dbReference>
<dbReference type="InterPro" id="IPR014013">
    <property type="entry name" value="Helic_SF1/SF2_ATP-bd_DinG/Rad3"/>
</dbReference>
<comment type="similarity">
    <text evidence="8">Belongs to the helicase family. DinG subfamily.</text>
</comment>
<proteinExistence type="inferred from homology"/>
<dbReference type="SMART" id="SM00488">
    <property type="entry name" value="DEXDc2"/>
    <property type="match status" value="1"/>
</dbReference>
<dbReference type="Gene3D" id="3.40.140.10">
    <property type="entry name" value="Cytidine Deaminase, domain 2"/>
    <property type="match status" value="1"/>
</dbReference>
<keyword evidence="2" id="KW-0479">Metal-binding</keyword>
<comment type="catalytic activity">
    <reaction evidence="10">
        <text>ATP + H2O = ADP + phosphate + H(+)</text>
        <dbReference type="Rhea" id="RHEA:13065"/>
        <dbReference type="ChEBI" id="CHEBI:15377"/>
        <dbReference type="ChEBI" id="CHEBI:15378"/>
        <dbReference type="ChEBI" id="CHEBI:30616"/>
        <dbReference type="ChEBI" id="CHEBI:43474"/>
        <dbReference type="ChEBI" id="CHEBI:456216"/>
        <dbReference type="EC" id="5.6.2.3"/>
    </reaction>
</comment>
<keyword evidence="2" id="KW-0408">Iron</keyword>
<dbReference type="InterPro" id="IPR045028">
    <property type="entry name" value="DinG/Rad3-like"/>
</dbReference>
<dbReference type="InterPro" id="IPR027417">
    <property type="entry name" value="P-loop_NTPase"/>
</dbReference>
<dbReference type="SUPFAM" id="SSF52540">
    <property type="entry name" value="P-loop containing nucleoside triphosphate hydrolases"/>
    <property type="match status" value="2"/>
</dbReference>
<keyword evidence="3" id="KW-0547">Nucleotide-binding</keyword>
<evidence type="ECO:0000256" key="5">
    <source>
        <dbReference type="ARBA" id="ARBA00022801"/>
    </source>
</evidence>
<dbReference type="InterPro" id="IPR014001">
    <property type="entry name" value="Helicase_ATP-bd"/>
</dbReference>
<evidence type="ECO:0000256" key="2">
    <source>
        <dbReference type="ARBA" id="ARBA00022485"/>
    </source>
</evidence>
<keyword evidence="13" id="KW-1185">Reference proteome</keyword>
<protein>
    <recommendedName>
        <fullName evidence="9">DNA 5'-3' helicase</fullName>
        <ecNumber evidence="9">5.6.2.3</ecNumber>
    </recommendedName>
</protein>
<dbReference type="SMART" id="SM00491">
    <property type="entry name" value="HELICc2"/>
    <property type="match status" value="1"/>
</dbReference>
<evidence type="ECO:0000313" key="13">
    <source>
        <dbReference type="Proteomes" id="UP001319827"/>
    </source>
</evidence>
<dbReference type="InterPro" id="IPR006554">
    <property type="entry name" value="Helicase-like_DEXD_c2"/>
</dbReference>
<reference evidence="12 13" key="1">
    <citation type="journal article" date="2016" name="C (Basel)">
        <title>Selective Growth of and Electricity Production by Marine Exoelectrogenic Bacteria in Self-Aggregated Hydrogel of Microbially Reduced Graphene Oxide.</title>
        <authorList>
            <person name="Yoshida N."/>
            <person name="Goto Y."/>
            <person name="Miyata Y."/>
        </authorList>
    </citation>
    <scope>NUCLEOTIDE SEQUENCE [LARGE SCALE GENOMIC DNA]</scope>
    <source>
        <strain evidence="12 13">NIT-T3</strain>
    </source>
</reference>
<dbReference type="Pfam" id="PF04002">
    <property type="entry name" value="RadC"/>
    <property type="match status" value="1"/>
</dbReference>
<dbReference type="Proteomes" id="UP001319827">
    <property type="component" value="Chromosome"/>
</dbReference>
<dbReference type="Pfam" id="PF13307">
    <property type="entry name" value="Helicase_C_2"/>
    <property type="match status" value="1"/>
</dbReference>
<dbReference type="InterPro" id="IPR011545">
    <property type="entry name" value="DEAD/DEAH_box_helicase_dom"/>
</dbReference>
<dbReference type="EC" id="5.6.2.3" evidence="9"/>
<dbReference type="PANTHER" id="PTHR11472">
    <property type="entry name" value="DNA REPAIR DEAD HELICASE RAD3/XP-D SUBFAMILY MEMBER"/>
    <property type="match status" value="1"/>
</dbReference>
<evidence type="ECO:0000256" key="3">
    <source>
        <dbReference type="ARBA" id="ARBA00022741"/>
    </source>
</evidence>
<evidence type="ECO:0000256" key="8">
    <source>
        <dbReference type="ARBA" id="ARBA00038058"/>
    </source>
</evidence>
<evidence type="ECO:0000259" key="11">
    <source>
        <dbReference type="PROSITE" id="PS51193"/>
    </source>
</evidence>
<dbReference type="Gene3D" id="3.40.50.300">
    <property type="entry name" value="P-loop containing nucleotide triphosphate hydrolases"/>
    <property type="match status" value="2"/>
</dbReference>
<dbReference type="Pfam" id="PF00270">
    <property type="entry name" value="DEAD"/>
    <property type="match status" value="1"/>
</dbReference>
<keyword evidence="4" id="KW-0227">DNA damage</keyword>
<evidence type="ECO:0000256" key="1">
    <source>
        <dbReference type="ARBA" id="ARBA00001966"/>
    </source>
</evidence>
<keyword evidence="6" id="KW-0067">ATP-binding</keyword>
<dbReference type="InterPro" id="IPR025657">
    <property type="entry name" value="RadC_JAB"/>
</dbReference>
<gene>
    <name evidence="12" type="primary">dinG</name>
    <name evidence="12" type="ORF">DESUT3_39580</name>
</gene>
<evidence type="ECO:0000256" key="9">
    <source>
        <dbReference type="ARBA" id="ARBA00044969"/>
    </source>
</evidence>
<evidence type="ECO:0000256" key="6">
    <source>
        <dbReference type="ARBA" id="ARBA00022840"/>
    </source>
</evidence>
<evidence type="ECO:0000256" key="10">
    <source>
        <dbReference type="ARBA" id="ARBA00048954"/>
    </source>
</evidence>
<keyword evidence="12" id="KW-0347">Helicase</keyword>
<name>A0ABM8I1L3_9BACT</name>
<keyword evidence="2" id="KW-0411">Iron-sulfur</keyword>
<keyword evidence="5" id="KW-0378">Hydrolase</keyword>
<reference evidence="12 13" key="2">
    <citation type="journal article" date="2021" name="Int. J. Syst. Evol. Microbiol.">
        <title>Isolation and Polyphasic Characterization of Desulfuromonas versatilis sp. Nov., an Electrogenic Bacteria Capable of Versatile Metabolism Isolated from a Graphene Oxide-Reducing Enrichment Culture.</title>
        <authorList>
            <person name="Xie L."/>
            <person name="Yoshida N."/>
            <person name="Ishii S."/>
            <person name="Meng L."/>
        </authorList>
    </citation>
    <scope>NUCLEOTIDE SEQUENCE [LARGE SCALE GENOMIC DNA]</scope>
    <source>
        <strain evidence="12 13">NIT-T3</strain>
    </source>
</reference>